<keyword evidence="2" id="KW-1133">Transmembrane helix</keyword>
<organism evidence="5">
    <name type="scientific">Haemonchus placei</name>
    <name type="common">Barber's pole worm</name>
    <dbReference type="NCBI Taxonomy" id="6290"/>
    <lineage>
        <taxon>Eukaryota</taxon>
        <taxon>Metazoa</taxon>
        <taxon>Ecdysozoa</taxon>
        <taxon>Nematoda</taxon>
        <taxon>Chromadorea</taxon>
        <taxon>Rhabditida</taxon>
        <taxon>Rhabditina</taxon>
        <taxon>Rhabditomorpha</taxon>
        <taxon>Strongyloidea</taxon>
        <taxon>Trichostrongylidae</taxon>
        <taxon>Haemonchus</taxon>
    </lineage>
</organism>
<feature type="region of interest" description="Disordered" evidence="1">
    <location>
        <begin position="1"/>
        <end position="29"/>
    </location>
</feature>
<keyword evidence="4" id="KW-1185">Reference proteome</keyword>
<proteinExistence type="predicted"/>
<gene>
    <name evidence="3" type="ORF">HPLM_LOCUS15682</name>
</gene>
<keyword evidence="2" id="KW-0472">Membrane</keyword>
<evidence type="ECO:0000313" key="5">
    <source>
        <dbReference type="WBParaSite" id="HPLM_0001569201-mRNA-1"/>
    </source>
</evidence>
<dbReference type="EMBL" id="UZAF01019081">
    <property type="protein sequence ID" value="VDO57461.1"/>
    <property type="molecule type" value="Genomic_DNA"/>
</dbReference>
<sequence>TQPPTNNGPGDQRRPQGVRPEGDHSLESVSGKPMWMNLFNSSNVGIYRMNEDFLSVSFASTPNAVSPPCSIHNHCYILYILTEFYPLFLIAGLSYCVALK</sequence>
<dbReference type="WBParaSite" id="HPLM_0001569201-mRNA-1">
    <property type="protein sequence ID" value="HPLM_0001569201-mRNA-1"/>
    <property type="gene ID" value="HPLM_0001569201"/>
</dbReference>
<evidence type="ECO:0000256" key="2">
    <source>
        <dbReference type="SAM" id="Phobius"/>
    </source>
</evidence>
<protein>
    <submittedName>
        <fullName evidence="5">Transmembrane protein</fullName>
    </submittedName>
</protein>
<name>A0A0N4WVG5_HAEPC</name>
<reference evidence="5" key="1">
    <citation type="submission" date="2017-02" db="UniProtKB">
        <authorList>
            <consortium name="WormBaseParasite"/>
        </authorList>
    </citation>
    <scope>IDENTIFICATION</scope>
</reference>
<evidence type="ECO:0000313" key="4">
    <source>
        <dbReference type="Proteomes" id="UP000268014"/>
    </source>
</evidence>
<evidence type="ECO:0000256" key="1">
    <source>
        <dbReference type="SAM" id="MobiDB-lite"/>
    </source>
</evidence>
<accession>A0A0N4WVG5</accession>
<keyword evidence="2" id="KW-0812">Transmembrane</keyword>
<evidence type="ECO:0000313" key="3">
    <source>
        <dbReference type="EMBL" id="VDO57461.1"/>
    </source>
</evidence>
<dbReference type="AlphaFoldDB" id="A0A0N4WVG5"/>
<dbReference type="Proteomes" id="UP000268014">
    <property type="component" value="Unassembled WGS sequence"/>
</dbReference>
<feature type="transmembrane region" description="Helical" evidence="2">
    <location>
        <begin position="76"/>
        <end position="98"/>
    </location>
</feature>
<reference evidence="3 4" key="2">
    <citation type="submission" date="2018-11" db="EMBL/GenBank/DDBJ databases">
        <authorList>
            <consortium name="Pathogen Informatics"/>
        </authorList>
    </citation>
    <scope>NUCLEOTIDE SEQUENCE [LARGE SCALE GENOMIC DNA]</scope>
    <source>
        <strain evidence="3 4">MHpl1</strain>
    </source>
</reference>